<evidence type="ECO:0000313" key="2">
    <source>
        <dbReference type="Proteomes" id="UP001152561"/>
    </source>
</evidence>
<sequence length="166" mass="18019">MGSRPSELITFYFSNGVNLRGLLSGLGSTLGTFIEQEASSSAIGARDVECSVVIVGDTISSSLAGFQRGYLSASPNKSCLRMILLNLSLICYSFPLQDKLKSHPVQKPLLQLLAFGHHELRDVASSQKVRVEVHTGGSVADNWMSWVQAVETAYCRNVRLNTDVLA</sequence>
<proteinExistence type="predicted"/>
<comment type="caution">
    <text evidence="1">The sequence shown here is derived from an EMBL/GenBank/DDBJ whole genome shotgun (WGS) entry which is preliminary data.</text>
</comment>
<reference evidence="2" key="1">
    <citation type="journal article" date="2023" name="Proc. Natl. Acad. Sci. U.S.A.">
        <title>Genomic and structural basis for evolution of tropane alkaloid biosynthesis.</title>
        <authorList>
            <person name="Wanga Y.-J."/>
            <person name="Taina T."/>
            <person name="Yua J.-Y."/>
            <person name="Lia J."/>
            <person name="Xua B."/>
            <person name="Chenc J."/>
            <person name="D'Auriad J.C."/>
            <person name="Huanga J.-P."/>
            <person name="Huanga S.-X."/>
        </authorList>
    </citation>
    <scope>NUCLEOTIDE SEQUENCE [LARGE SCALE GENOMIC DNA]</scope>
    <source>
        <strain evidence="2">cv. KIB-2019</strain>
    </source>
</reference>
<gene>
    <name evidence="1" type="ORF">K7X08_009093</name>
</gene>
<dbReference type="Proteomes" id="UP001152561">
    <property type="component" value="Unassembled WGS sequence"/>
</dbReference>
<dbReference type="OrthoDB" id="1304310at2759"/>
<protein>
    <submittedName>
        <fullName evidence="1">Uncharacterized protein</fullName>
    </submittedName>
</protein>
<accession>A0A9Q1MYP0</accession>
<dbReference type="AlphaFoldDB" id="A0A9Q1MYP0"/>
<dbReference type="EMBL" id="JAJAGQ010000001">
    <property type="protein sequence ID" value="KAJ8572582.1"/>
    <property type="molecule type" value="Genomic_DNA"/>
</dbReference>
<keyword evidence="2" id="KW-1185">Reference proteome</keyword>
<name>A0A9Q1MYP0_9SOLA</name>
<organism evidence="1 2">
    <name type="scientific">Anisodus acutangulus</name>
    <dbReference type="NCBI Taxonomy" id="402998"/>
    <lineage>
        <taxon>Eukaryota</taxon>
        <taxon>Viridiplantae</taxon>
        <taxon>Streptophyta</taxon>
        <taxon>Embryophyta</taxon>
        <taxon>Tracheophyta</taxon>
        <taxon>Spermatophyta</taxon>
        <taxon>Magnoliopsida</taxon>
        <taxon>eudicotyledons</taxon>
        <taxon>Gunneridae</taxon>
        <taxon>Pentapetalae</taxon>
        <taxon>asterids</taxon>
        <taxon>lamiids</taxon>
        <taxon>Solanales</taxon>
        <taxon>Solanaceae</taxon>
        <taxon>Solanoideae</taxon>
        <taxon>Hyoscyameae</taxon>
        <taxon>Anisodus</taxon>
    </lineage>
</organism>
<evidence type="ECO:0000313" key="1">
    <source>
        <dbReference type="EMBL" id="KAJ8572582.1"/>
    </source>
</evidence>